<feature type="compositionally biased region" description="Basic and acidic residues" evidence="1">
    <location>
        <begin position="84"/>
        <end position="106"/>
    </location>
</feature>
<name>A0A024GQ79_9STRA</name>
<dbReference type="InParanoid" id="A0A024GQ79"/>
<gene>
    <name evidence="2" type="ORF">BN9_096350</name>
</gene>
<feature type="region of interest" description="Disordered" evidence="1">
    <location>
        <begin position="25"/>
        <end position="129"/>
    </location>
</feature>
<protein>
    <submittedName>
        <fullName evidence="2">Uncharacterized protein</fullName>
    </submittedName>
</protein>
<keyword evidence="3" id="KW-1185">Reference proteome</keyword>
<comment type="caution">
    <text evidence="2">The sequence shown here is derived from an EMBL/GenBank/DDBJ whole genome shotgun (WGS) entry which is preliminary data.</text>
</comment>
<organism evidence="2 3">
    <name type="scientific">Albugo candida</name>
    <dbReference type="NCBI Taxonomy" id="65357"/>
    <lineage>
        <taxon>Eukaryota</taxon>
        <taxon>Sar</taxon>
        <taxon>Stramenopiles</taxon>
        <taxon>Oomycota</taxon>
        <taxon>Peronosporomycetes</taxon>
        <taxon>Albuginales</taxon>
        <taxon>Albuginaceae</taxon>
        <taxon>Albugo</taxon>
    </lineage>
</organism>
<evidence type="ECO:0000313" key="2">
    <source>
        <dbReference type="EMBL" id="CCI48505.1"/>
    </source>
</evidence>
<evidence type="ECO:0000256" key="1">
    <source>
        <dbReference type="SAM" id="MobiDB-lite"/>
    </source>
</evidence>
<reference evidence="2 3" key="1">
    <citation type="submission" date="2012-05" db="EMBL/GenBank/DDBJ databases">
        <title>Recombination and specialization in a pathogen metapopulation.</title>
        <authorList>
            <person name="Gardiner A."/>
            <person name="Kemen E."/>
            <person name="Schultz-Larsen T."/>
            <person name="MacLean D."/>
            <person name="Van Oosterhout C."/>
            <person name="Jones J.D.G."/>
        </authorList>
    </citation>
    <scope>NUCLEOTIDE SEQUENCE [LARGE SCALE GENOMIC DNA]</scope>
    <source>
        <strain evidence="2 3">Ac Nc2</strain>
    </source>
</reference>
<evidence type="ECO:0000313" key="3">
    <source>
        <dbReference type="Proteomes" id="UP000053237"/>
    </source>
</evidence>
<sequence length="255" mass="28547">MTSSTQNRYDNCISLKENISRLESNGKEVVSSFEKEDVSRFGRSNAVMKRKDVGPSTEGKETRKKRRVLGDISNRQPNSANTEKTPKEIEKPKRVDDIQSMKEKKFGVSQPSPTALDLKQSKVTDTAPRKSNMGSIVEEDEVEFSAGGLSPLEDVDDDLKLLEDEIKASLEECKDEFWDFVSKTGDDGEAAKVIDPDFAREAGQSPLPEIDQDEITDDDLEAPDTYADNFVDEVQSQFFGRIRCDPIVAKIVDKQ</sequence>
<dbReference type="AlphaFoldDB" id="A0A024GQ79"/>
<accession>A0A024GQ79</accession>
<feature type="compositionally biased region" description="Basic and acidic residues" evidence="1">
    <location>
        <begin position="49"/>
        <end position="61"/>
    </location>
</feature>
<proteinExistence type="predicted"/>
<dbReference type="Proteomes" id="UP000053237">
    <property type="component" value="Unassembled WGS sequence"/>
</dbReference>
<dbReference type="EMBL" id="CAIX01000229">
    <property type="protein sequence ID" value="CCI48505.1"/>
    <property type="molecule type" value="Genomic_DNA"/>
</dbReference>